<keyword evidence="3" id="KW-1185">Reference proteome</keyword>
<feature type="signal peptide" evidence="1">
    <location>
        <begin position="1"/>
        <end position="19"/>
    </location>
</feature>
<reference evidence="2 3" key="1">
    <citation type="submission" date="2023-04" db="EMBL/GenBank/DDBJ databases">
        <title>Genomic diversity of scab-causing Streptomyces spp. in the province of Quebec, Canada.</title>
        <authorList>
            <person name="Biessy A."/>
            <person name="Cadieux M."/>
            <person name="Ciotola M."/>
            <person name="Filion M."/>
        </authorList>
    </citation>
    <scope>NUCLEOTIDE SEQUENCE [LARGE SCALE GENOMIC DNA]</scope>
    <source>
        <strain evidence="2 3">B21-103</strain>
    </source>
</reference>
<dbReference type="RefSeq" id="WP_334558773.1">
    <property type="nucleotide sequence ID" value="NZ_JARUMK010000002.1"/>
</dbReference>
<proteinExistence type="predicted"/>
<evidence type="ECO:0000313" key="2">
    <source>
        <dbReference type="EMBL" id="MEH0564421.1"/>
    </source>
</evidence>
<accession>A0ABU8ADG1</accession>
<protein>
    <recommendedName>
        <fullName evidence="4">Peptidase C51 domain-containing protein</fullName>
    </recommendedName>
</protein>
<evidence type="ECO:0000313" key="3">
    <source>
        <dbReference type="Proteomes" id="UP001382181"/>
    </source>
</evidence>
<evidence type="ECO:0000256" key="1">
    <source>
        <dbReference type="SAM" id="SignalP"/>
    </source>
</evidence>
<dbReference type="Proteomes" id="UP001382181">
    <property type="component" value="Unassembled WGS sequence"/>
</dbReference>
<comment type="caution">
    <text evidence="2">The sequence shown here is derived from an EMBL/GenBank/DDBJ whole genome shotgun (WGS) entry which is preliminary data.</text>
</comment>
<sequence>MHRLIIPAALAAVLAPLTAAPAVSAPTAARAYVDKRVRDCAGKRPGCRPGAVAHYWYKRGSSARGVGWVYASREGARSGTACWLVKKPGGIWKAASGWKRAARPTNGTFVQTSWGRDGHTGLVYPRGTQVCVQFKGLSTKGCVSLK</sequence>
<keyword evidence="1" id="KW-0732">Signal</keyword>
<dbReference type="EMBL" id="JARUMK010000002">
    <property type="protein sequence ID" value="MEH0564421.1"/>
    <property type="molecule type" value="Genomic_DNA"/>
</dbReference>
<gene>
    <name evidence="2" type="ORF">QBA37_35205</name>
</gene>
<evidence type="ECO:0008006" key="4">
    <source>
        <dbReference type="Google" id="ProtNLM"/>
    </source>
</evidence>
<feature type="chain" id="PRO_5046787674" description="Peptidase C51 domain-containing protein" evidence="1">
    <location>
        <begin position="20"/>
        <end position="146"/>
    </location>
</feature>
<name>A0ABU8ADG1_9ACTN</name>
<organism evidence="2 3">
    <name type="scientific">Streptomyces silvae</name>
    <dbReference type="NCBI Taxonomy" id="2803812"/>
    <lineage>
        <taxon>Bacteria</taxon>
        <taxon>Bacillati</taxon>
        <taxon>Actinomycetota</taxon>
        <taxon>Actinomycetes</taxon>
        <taxon>Kitasatosporales</taxon>
        <taxon>Streptomycetaceae</taxon>
        <taxon>Streptomyces</taxon>
    </lineage>
</organism>